<evidence type="ECO:0000313" key="1">
    <source>
        <dbReference type="EMBL" id="QWZ07712.1"/>
    </source>
</evidence>
<dbReference type="KEGG" id="nps:KRR39_20325"/>
<reference evidence="1" key="1">
    <citation type="submission" date="2021-06" db="EMBL/GenBank/DDBJ databases">
        <title>Complete genome sequence of Nocardioides sp. G188.</title>
        <authorList>
            <person name="Im W.-T."/>
        </authorList>
    </citation>
    <scope>NUCLEOTIDE SEQUENCE</scope>
    <source>
        <strain evidence="1">G188</strain>
    </source>
</reference>
<protein>
    <submittedName>
        <fullName evidence="1">Helix-turn-helix transcriptional regulator</fullName>
    </submittedName>
</protein>
<name>A0A975SXF8_9ACTN</name>
<proteinExistence type="predicted"/>
<dbReference type="AlphaFoldDB" id="A0A975SXF8"/>
<dbReference type="Proteomes" id="UP000683575">
    <property type="component" value="Chromosome"/>
</dbReference>
<sequence length="231" mass="25354">MTFNHHLIRHALNDTGMLVSELAYRSDMSINTLTRLLDGEEDPGDLRVATLTRLADHLGLPLQALIAAPDQPDPDPGQQPPGGETAEDFATVISAIYDRGNTPTLNSELCDALDWNLDRLTTAYKEADRRLRPAGLRLNRSHGEASIVPLHNHAATRQSLNEVSTSNKGLTIEHYQAIYALMQGRPWTDVSGSNTTRRRFITGALINHGILTGEREDPHIADAVTFGDPHA</sequence>
<gene>
    <name evidence="1" type="ORF">KRR39_20325</name>
</gene>
<dbReference type="RefSeq" id="WP_216939222.1">
    <property type="nucleotide sequence ID" value="NZ_CP077062.1"/>
</dbReference>
<accession>A0A975SXF8</accession>
<organism evidence="1 2">
    <name type="scientific">Nocardioides panacis</name>
    <dbReference type="NCBI Taxonomy" id="2849501"/>
    <lineage>
        <taxon>Bacteria</taxon>
        <taxon>Bacillati</taxon>
        <taxon>Actinomycetota</taxon>
        <taxon>Actinomycetes</taxon>
        <taxon>Propionibacteriales</taxon>
        <taxon>Nocardioidaceae</taxon>
        <taxon>Nocardioides</taxon>
    </lineage>
</organism>
<keyword evidence="2" id="KW-1185">Reference proteome</keyword>
<evidence type="ECO:0000313" key="2">
    <source>
        <dbReference type="Proteomes" id="UP000683575"/>
    </source>
</evidence>
<dbReference type="EMBL" id="CP077062">
    <property type="protein sequence ID" value="QWZ07712.1"/>
    <property type="molecule type" value="Genomic_DNA"/>
</dbReference>